<evidence type="ECO:0000313" key="1">
    <source>
        <dbReference type="EMBL" id="MDR7089300.1"/>
    </source>
</evidence>
<keyword evidence="2" id="KW-1185">Reference proteome</keyword>
<dbReference type="EMBL" id="JAVDVX010000002">
    <property type="protein sequence ID" value="MDR7089300.1"/>
    <property type="molecule type" value="Genomic_DNA"/>
</dbReference>
<gene>
    <name evidence="1" type="ORF">J2X05_001306</name>
</gene>
<comment type="caution">
    <text evidence="1">The sequence shown here is derived from an EMBL/GenBank/DDBJ whole genome shotgun (WGS) entry which is preliminary data.</text>
</comment>
<evidence type="ECO:0000313" key="2">
    <source>
        <dbReference type="Proteomes" id="UP001253595"/>
    </source>
</evidence>
<organism evidence="1 2">
    <name type="scientific">Cellvibrio fibrivorans</name>
    <dbReference type="NCBI Taxonomy" id="126350"/>
    <lineage>
        <taxon>Bacteria</taxon>
        <taxon>Pseudomonadati</taxon>
        <taxon>Pseudomonadota</taxon>
        <taxon>Gammaproteobacteria</taxon>
        <taxon>Cellvibrionales</taxon>
        <taxon>Cellvibrionaceae</taxon>
        <taxon>Cellvibrio</taxon>
    </lineage>
</organism>
<dbReference type="Proteomes" id="UP001253595">
    <property type="component" value="Unassembled WGS sequence"/>
</dbReference>
<dbReference type="RefSeq" id="WP_310070218.1">
    <property type="nucleotide sequence ID" value="NZ_JAVDVX010000002.1"/>
</dbReference>
<evidence type="ECO:0008006" key="3">
    <source>
        <dbReference type="Google" id="ProtNLM"/>
    </source>
</evidence>
<protein>
    <recommendedName>
        <fullName evidence="3">Flagellar protein FliT</fullName>
    </recommendedName>
</protein>
<reference evidence="1 2" key="1">
    <citation type="submission" date="2023-07" db="EMBL/GenBank/DDBJ databases">
        <title>Sorghum-associated microbial communities from plants grown in Nebraska, USA.</title>
        <authorList>
            <person name="Schachtman D."/>
        </authorList>
    </citation>
    <scope>NUCLEOTIDE SEQUENCE [LARGE SCALE GENOMIC DNA]</scope>
    <source>
        <strain evidence="1 2">BE190</strain>
    </source>
</reference>
<sequence length="92" mass="10208">MAIQLVSAPDYCGQAGITAMRNLQQELTKALQVEDWDRVRHLDRICVVLIDKVIAANRDDRSTLVCALSELKGVYAGLIAQCQREVTLLHAT</sequence>
<accession>A0ABU1UVX4</accession>
<proteinExistence type="predicted"/>
<name>A0ABU1UVX4_9GAMM</name>